<dbReference type="EMBL" id="ADLW01000021">
    <property type="protein sequence ID" value="EGK04741.1"/>
    <property type="molecule type" value="Genomic_DNA"/>
</dbReference>
<accession>F8X543</accession>
<dbReference type="OrthoDB" id="1809393at2"/>
<organism evidence="2 3">
    <name type="scientific">Dysgonomonas mossii DSM 22836</name>
    <dbReference type="NCBI Taxonomy" id="742767"/>
    <lineage>
        <taxon>Bacteria</taxon>
        <taxon>Pseudomonadati</taxon>
        <taxon>Bacteroidota</taxon>
        <taxon>Bacteroidia</taxon>
        <taxon>Bacteroidales</taxon>
        <taxon>Dysgonomonadaceae</taxon>
        <taxon>Dysgonomonas</taxon>
    </lineage>
</organism>
<comment type="caution">
    <text evidence="2">The sequence shown here is derived from an EMBL/GenBank/DDBJ whole genome shotgun (WGS) entry which is preliminary data.</text>
</comment>
<keyword evidence="3" id="KW-1185">Reference proteome</keyword>
<protein>
    <recommendedName>
        <fullName evidence="1">YopX protein domain-containing protein</fullName>
    </recommendedName>
</protein>
<dbReference type="AlphaFoldDB" id="F8X543"/>
<name>F8X543_9BACT</name>
<dbReference type="RefSeq" id="WP_006844719.1">
    <property type="nucleotide sequence ID" value="NZ_AQWJ01000016.1"/>
</dbReference>
<proteinExistence type="predicted"/>
<evidence type="ECO:0000313" key="3">
    <source>
        <dbReference type="Proteomes" id="UP000006420"/>
    </source>
</evidence>
<sequence length="140" mass="15823">MRKIIFRGKPKSGYNYGNGWLYGSLIQIDENNYGIVELSDISYDENGYIDYSHTPVISETIGQFTGLTDKNGKEIYEGDIIQDNNGIGVIMWFQTSWGIASYAYGYDGLKSYTAVDSFYSKETKEWAVIGNIHDNPSLLK</sequence>
<evidence type="ECO:0000259" key="1">
    <source>
        <dbReference type="Pfam" id="PF09643"/>
    </source>
</evidence>
<dbReference type="SUPFAM" id="SSF159006">
    <property type="entry name" value="YopX-like"/>
    <property type="match status" value="1"/>
</dbReference>
<dbReference type="InterPro" id="IPR023385">
    <property type="entry name" value="YopX-like_C"/>
</dbReference>
<feature type="domain" description="YopX protein" evidence="1">
    <location>
        <begin position="18"/>
        <end position="140"/>
    </location>
</feature>
<dbReference type="Proteomes" id="UP000006420">
    <property type="component" value="Unassembled WGS sequence"/>
</dbReference>
<dbReference type="InterPro" id="IPR019096">
    <property type="entry name" value="YopX_protein"/>
</dbReference>
<dbReference type="eggNOG" id="ENOG5033ART">
    <property type="taxonomic scope" value="Bacteria"/>
</dbReference>
<dbReference type="Pfam" id="PF09643">
    <property type="entry name" value="YopX"/>
    <property type="match status" value="1"/>
</dbReference>
<dbReference type="NCBIfam" id="TIGR01671">
    <property type="entry name" value="phage_TIGR01671"/>
    <property type="match status" value="1"/>
</dbReference>
<reference evidence="2 3" key="1">
    <citation type="submission" date="2011-04" db="EMBL/GenBank/DDBJ databases">
        <title>The Genome Sequence of Dysgonomonas mossii DSM 22836.</title>
        <authorList>
            <consortium name="The Broad Institute Genome Sequencing Platform"/>
            <person name="Earl A."/>
            <person name="Ward D."/>
            <person name="Feldgarden M."/>
            <person name="Gevers D."/>
            <person name="Pudlo N."/>
            <person name="Martens E."/>
            <person name="Allen-Vercoe E."/>
            <person name="Young S.K."/>
            <person name="Zeng Q."/>
            <person name="Gargeya S."/>
            <person name="Fitzgerald M."/>
            <person name="Haas B."/>
            <person name="Abouelleil A."/>
            <person name="Alvarado L."/>
            <person name="Arachchi H.M."/>
            <person name="Berlin A."/>
            <person name="Brown A."/>
            <person name="Chapman S.B."/>
            <person name="Chen Z."/>
            <person name="Dunbar C."/>
            <person name="Freedman E."/>
            <person name="Gearin G."/>
            <person name="Gellesch M."/>
            <person name="Goldberg J."/>
            <person name="Griggs A."/>
            <person name="Gujja S."/>
            <person name="Heiman D."/>
            <person name="Howarth C."/>
            <person name="Larson L."/>
            <person name="Lui A."/>
            <person name="MacDonald P.J.P."/>
            <person name="Mehta T."/>
            <person name="Montmayeur A."/>
            <person name="Murphy C."/>
            <person name="Neiman D."/>
            <person name="Pearson M."/>
            <person name="Priest M."/>
            <person name="Roberts A."/>
            <person name="Saif S."/>
            <person name="Shea T."/>
            <person name="Shenoy N."/>
            <person name="Sisk P."/>
            <person name="Stolte C."/>
            <person name="Sykes S."/>
            <person name="Yandava C."/>
            <person name="Wortman J."/>
            <person name="Nusbaum C."/>
            <person name="Birren B."/>
        </authorList>
    </citation>
    <scope>NUCLEOTIDE SEQUENCE [LARGE SCALE GENOMIC DNA]</scope>
    <source>
        <strain evidence="2 3">DSM 22836</strain>
    </source>
</reference>
<dbReference type="Gene3D" id="2.30.30.290">
    <property type="entry name" value="YopX-like domains"/>
    <property type="match status" value="1"/>
</dbReference>
<dbReference type="InterPro" id="IPR010024">
    <property type="entry name" value="CHP16711"/>
</dbReference>
<dbReference type="GeneID" id="78083944"/>
<dbReference type="STRING" id="742767.HMPREF9456_03352"/>
<dbReference type="HOGENOM" id="CLU_107462_2_0_10"/>
<evidence type="ECO:0000313" key="2">
    <source>
        <dbReference type="EMBL" id="EGK04741.1"/>
    </source>
</evidence>
<gene>
    <name evidence="2" type="ORF">HMPREF9456_03352</name>
</gene>